<dbReference type="GO" id="GO:0005085">
    <property type="term" value="F:guanyl-nucleotide exchange factor activity"/>
    <property type="evidence" value="ECO:0007669"/>
    <property type="project" value="TreeGrafter"/>
</dbReference>
<evidence type="ECO:0000313" key="5">
    <source>
        <dbReference type="EMBL" id="OGF58765.1"/>
    </source>
</evidence>
<dbReference type="Proteomes" id="UP000178943">
    <property type="component" value="Unassembled WGS sequence"/>
</dbReference>
<dbReference type="Pfam" id="PF01008">
    <property type="entry name" value="IF-2B"/>
    <property type="match status" value="1"/>
</dbReference>
<evidence type="ECO:0008006" key="7">
    <source>
        <dbReference type="Google" id="ProtNLM"/>
    </source>
</evidence>
<evidence type="ECO:0000256" key="2">
    <source>
        <dbReference type="ARBA" id="ARBA00022540"/>
    </source>
</evidence>
<evidence type="ECO:0000256" key="1">
    <source>
        <dbReference type="ARBA" id="ARBA00007251"/>
    </source>
</evidence>
<dbReference type="PANTHER" id="PTHR45860:SF1">
    <property type="entry name" value="TRANSLATION INITIATION FACTOR EIF-2B SUBUNIT ALPHA"/>
    <property type="match status" value="1"/>
</dbReference>
<organism evidence="5 6">
    <name type="scientific">Candidatus Fischerbacteria bacterium RBG_13_37_8</name>
    <dbReference type="NCBI Taxonomy" id="1817863"/>
    <lineage>
        <taxon>Bacteria</taxon>
        <taxon>Candidatus Fischeribacteriota</taxon>
    </lineage>
</organism>
<reference evidence="5 6" key="1">
    <citation type="journal article" date="2016" name="Nat. Commun.">
        <title>Thousands of microbial genomes shed light on interconnected biogeochemical processes in an aquifer system.</title>
        <authorList>
            <person name="Anantharaman K."/>
            <person name="Brown C.T."/>
            <person name="Hug L.A."/>
            <person name="Sharon I."/>
            <person name="Castelle C.J."/>
            <person name="Probst A.J."/>
            <person name="Thomas B.C."/>
            <person name="Singh A."/>
            <person name="Wilkins M.J."/>
            <person name="Karaoz U."/>
            <person name="Brodie E.L."/>
            <person name="Williams K.H."/>
            <person name="Hubbard S.S."/>
            <person name="Banfield J.F."/>
        </authorList>
    </citation>
    <scope>NUCLEOTIDE SEQUENCE [LARGE SCALE GENOMIC DNA]</scope>
</reference>
<gene>
    <name evidence="5" type="ORF">A2Y62_09655</name>
</gene>
<protein>
    <recommendedName>
        <fullName evidence="7">Initiation factor 2B</fullName>
    </recommendedName>
</protein>
<comment type="caution">
    <text evidence="5">The sequence shown here is derived from an EMBL/GenBank/DDBJ whole genome shotgun (WGS) entry which is preliminary data.</text>
</comment>
<dbReference type="AlphaFoldDB" id="A0A1F5V5T2"/>
<dbReference type="InterPro" id="IPR042529">
    <property type="entry name" value="IF_2B-like_C"/>
</dbReference>
<dbReference type="InterPro" id="IPR037171">
    <property type="entry name" value="NagB/RpiA_transferase-like"/>
</dbReference>
<dbReference type="PANTHER" id="PTHR45860">
    <property type="entry name" value="TRANSLATION INITIATION FACTOR EIF-2B SUBUNIT ALPHA"/>
    <property type="match status" value="1"/>
</dbReference>
<name>A0A1F5V5T2_9BACT</name>
<proteinExistence type="inferred from homology"/>
<dbReference type="EMBL" id="MFGW01000232">
    <property type="protein sequence ID" value="OGF58765.1"/>
    <property type="molecule type" value="Genomic_DNA"/>
</dbReference>
<dbReference type="InterPro" id="IPR051501">
    <property type="entry name" value="eIF2B_alpha/beta/delta"/>
</dbReference>
<keyword evidence="2" id="KW-0396">Initiation factor</keyword>
<sequence length="204" mass="23294">MKNKKKNIIEQEENDAIAVLAHPLVSLHNTVGIYSYDTAVVHLMKKYLNEFKDKEIHCSECRPEKKGLSLAKKLSNIGYKVHLYTDMGFLSHLHKLDVVITGADFIIKKGVVNTIGTSSIGALCRSMKKPFYVLLGSSKFLPGHNILSKRFELQSKDEIIIDSPKIKTLNYYSDITPFKNITYIVTEKRLYTPKDIIQYLKNFP</sequence>
<dbReference type="STRING" id="1817863.A2Y62_09655"/>
<evidence type="ECO:0000256" key="3">
    <source>
        <dbReference type="ARBA" id="ARBA00022917"/>
    </source>
</evidence>
<evidence type="ECO:0000256" key="4">
    <source>
        <dbReference type="RuleBase" id="RU003814"/>
    </source>
</evidence>
<keyword evidence="3" id="KW-0648">Protein biosynthesis</keyword>
<dbReference type="SUPFAM" id="SSF100950">
    <property type="entry name" value="NagB/RpiA/CoA transferase-like"/>
    <property type="match status" value="1"/>
</dbReference>
<dbReference type="InterPro" id="IPR000649">
    <property type="entry name" value="IF-2B-related"/>
</dbReference>
<dbReference type="GO" id="GO:0003743">
    <property type="term" value="F:translation initiation factor activity"/>
    <property type="evidence" value="ECO:0007669"/>
    <property type="project" value="UniProtKB-KW"/>
</dbReference>
<dbReference type="Gene3D" id="3.40.50.10470">
    <property type="entry name" value="Translation initiation factor eif-2b, domain 2"/>
    <property type="match status" value="1"/>
</dbReference>
<comment type="similarity">
    <text evidence="1 4">Belongs to the eIF-2B alpha/beta/delta subunits family.</text>
</comment>
<evidence type="ECO:0000313" key="6">
    <source>
        <dbReference type="Proteomes" id="UP000178943"/>
    </source>
</evidence>
<accession>A0A1F5V5T2</accession>